<dbReference type="HOGENOM" id="CLU_000960_28_2_11"/>
<evidence type="ECO:0000256" key="1">
    <source>
        <dbReference type="ARBA" id="ARBA00004651"/>
    </source>
</evidence>
<feature type="transmembrane region" description="Helical" evidence="5">
    <location>
        <begin position="245"/>
        <end position="263"/>
    </location>
</feature>
<dbReference type="AlphaFoldDB" id="F5XQ34"/>
<feature type="transmembrane region" description="Helical" evidence="5">
    <location>
        <begin position="503"/>
        <end position="525"/>
    </location>
</feature>
<dbReference type="CDD" id="cd17321">
    <property type="entry name" value="MFS_MMR_MDR_like"/>
    <property type="match status" value="1"/>
</dbReference>
<evidence type="ECO:0000313" key="8">
    <source>
        <dbReference type="Proteomes" id="UP000007947"/>
    </source>
</evidence>
<dbReference type="InterPro" id="IPR036259">
    <property type="entry name" value="MFS_trans_sf"/>
</dbReference>
<dbReference type="EMBL" id="AP012204">
    <property type="protein sequence ID" value="BAK36865.1"/>
    <property type="molecule type" value="Genomic_DNA"/>
</dbReference>
<feature type="transmembrane region" description="Helical" evidence="5">
    <location>
        <begin position="425"/>
        <end position="443"/>
    </location>
</feature>
<dbReference type="PANTHER" id="PTHR42718:SF49">
    <property type="entry name" value="EXPORT PROTEIN"/>
    <property type="match status" value="1"/>
</dbReference>
<feature type="transmembrane region" description="Helical" evidence="5">
    <location>
        <begin position="26"/>
        <end position="50"/>
    </location>
</feature>
<dbReference type="KEGG" id="mph:MLP_38510"/>
<dbReference type="Proteomes" id="UP000007947">
    <property type="component" value="Chromosome"/>
</dbReference>
<sequence>MSQPSLSQPPSTQPNGSQLRARATGLTLAGLIVAVSMTTIDQTIVALSAPTIETDLGLGHDLMQWAVNVYLIATAAAFLLGGRLADVFGHKKMVQIGIAAFGLTSLLCGLAPTDAYAGAWLITTRALQGVAGAIMFPAAIGIVVQSFPREGRAKAMASFFAITGAMTAIGPIAGGFLTQWTWRSVFWVNVPLAIVASAIIAVSAAPSVRRDERIDLPGALTIAAGLGAIVFGLQQAGSWGWTSPYVLASLVAGVVLVIVFVLVERRTDEPLVKLELFRDRGFVIVTLATLFASMAFLSTFFFLSVYGQVSLELTAINTGLLFGKFFVGFVIAAQIGSRRFDQVGARSVLILGGLIGAAGFGWLAVSVTTIPANPGAVINPQTWPIMLAGAGVGFMISAASTDAVNRAIGASYGEVTAISQTMRNFGSALGLAVFSTLVTGVLIDKLTASFTALGAPADAAREVVGRISGAEVGHGTGSGSFDQLPTALQQQYLQAVHQGYADAVAWAFAGAAIAMLVVTLLGLCYPKGVISATFGDHEDSGSAAAESGTATVAA</sequence>
<feature type="transmembrane region" description="Helical" evidence="5">
    <location>
        <begin position="156"/>
        <end position="178"/>
    </location>
</feature>
<name>F5XQ34_MICPN</name>
<feature type="transmembrane region" description="Helical" evidence="5">
    <location>
        <begin position="382"/>
        <end position="404"/>
    </location>
</feature>
<dbReference type="InterPro" id="IPR020846">
    <property type="entry name" value="MFS_dom"/>
</dbReference>
<reference evidence="7 8" key="1">
    <citation type="submission" date="2011-05" db="EMBL/GenBank/DDBJ databases">
        <title>Whole genome sequence of Microlunatus phosphovorus NM-1.</title>
        <authorList>
            <person name="Hosoyama A."/>
            <person name="Sasaki K."/>
            <person name="Harada T."/>
            <person name="Igarashi R."/>
            <person name="Kawakoshi A."/>
            <person name="Sasagawa M."/>
            <person name="Fukada J."/>
            <person name="Nakamura S."/>
            <person name="Katano Y."/>
            <person name="Hanada S."/>
            <person name="Kamagata Y."/>
            <person name="Nakamura N."/>
            <person name="Yamazaki S."/>
            <person name="Fujita N."/>
        </authorList>
    </citation>
    <scope>NUCLEOTIDE SEQUENCE [LARGE SCALE GENOMIC DNA]</scope>
    <source>
        <strain evidence="8">ATCC 700054 / DSM 10555 / JCM 9379 / NBRC 101784 / NCIMB 13414 / VKM Ac-1990 / NM-1</strain>
    </source>
</reference>
<evidence type="ECO:0000256" key="2">
    <source>
        <dbReference type="ARBA" id="ARBA00022692"/>
    </source>
</evidence>
<accession>F5XQ34</accession>
<dbReference type="Gene3D" id="1.20.1250.20">
    <property type="entry name" value="MFS general substrate transporter like domains"/>
    <property type="match status" value="1"/>
</dbReference>
<comment type="subcellular location">
    <subcellularLocation>
        <location evidence="1">Cell membrane</location>
        <topology evidence="1">Multi-pass membrane protein</topology>
    </subcellularLocation>
</comment>
<feature type="transmembrane region" description="Helical" evidence="5">
    <location>
        <begin position="315"/>
        <end position="336"/>
    </location>
</feature>
<dbReference type="SUPFAM" id="SSF103473">
    <property type="entry name" value="MFS general substrate transporter"/>
    <property type="match status" value="2"/>
</dbReference>
<keyword evidence="2 5" id="KW-0812">Transmembrane</keyword>
<gene>
    <name evidence="7" type="ordered locus">MLP_38510</name>
</gene>
<dbReference type="GO" id="GO:0005886">
    <property type="term" value="C:plasma membrane"/>
    <property type="evidence" value="ECO:0007669"/>
    <property type="project" value="UniProtKB-SubCell"/>
</dbReference>
<keyword evidence="8" id="KW-1185">Reference proteome</keyword>
<feature type="transmembrane region" description="Helical" evidence="5">
    <location>
        <begin position="348"/>
        <end position="370"/>
    </location>
</feature>
<protein>
    <submittedName>
        <fullName evidence="7">Putative drug resistance transporter</fullName>
    </submittedName>
</protein>
<keyword evidence="3 5" id="KW-1133">Transmembrane helix</keyword>
<dbReference type="PROSITE" id="PS50850">
    <property type="entry name" value="MFS"/>
    <property type="match status" value="1"/>
</dbReference>
<evidence type="ECO:0000259" key="6">
    <source>
        <dbReference type="PROSITE" id="PS50850"/>
    </source>
</evidence>
<feature type="transmembrane region" description="Helical" evidence="5">
    <location>
        <begin position="216"/>
        <end position="233"/>
    </location>
</feature>
<dbReference type="InterPro" id="IPR011701">
    <property type="entry name" value="MFS"/>
</dbReference>
<dbReference type="OrthoDB" id="4668943at2"/>
<proteinExistence type="predicted"/>
<feature type="transmembrane region" description="Helical" evidence="5">
    <location>
        <begin position="62"/>
        <end position="81"/>
    </location>
</feature>
<evidence type="ECO:0000313" key="7">
    <source>
        <dbReference type="EMBL" id="BAK36865.1"/>
    </source>
</evidence>
<dbReference type="GO" id="GO:0022857">
    <property type="term" value="F:transmembrane transporter activity"/>
    <property type="evidence" value="ECO:0007669"/>
    <property type="project" value="InterPro"/>
</dbReference>
<evidence type="ECO:0000256" key="5">
    <source>
        <dbReference type="SAM" id="Phobius"/>
    </source>
</evidence>
<keyword evidence="4 5" id="KW-0472">Membrane</keyword>
<feature type="domain" description="Major facilitator superfamily (MFS) profile" evidence="6">
    <location>
        <begin position="27"/>
        <end position="527"/>
    </location>
</feature>
<dbReference type="STRING" id="1032480.MLP_38510"/>
<evidence type="ECO:0000256" key="4">
    <source>
        <dbReference type="ARBA" id="ARBA00023136"/>
    </source>
</evidence>
<dbReference type="eggNOG" id="COG0477">
    <property type="taxonomic scope" value="Bacteria"/>
</dbReference>
<evidence type="ECO:0000256" key="3">
    <source>
        <dbReference type="ARBA" id="ARBA00022989"/>
    </source>
</evidence>
<feature type="transmembrane region" description="Helical" evidence="5">
    <location>
        <begin position="283"/>
        <end position="303"/>
    </location>
</feature>
<dbReference type="RefSeq" id="WP_013864707.1">
    <property type="nucleotide sequence ID" value="NC_015635.1"/>
</dbReference>
<dbReference type="Pfam" id="PF07690">
    <property type="entry name" value="MFS_1"/>
    <property type="match status" value="2"/>
</dbReference>
<dbReference type="Gene3D" id="1.20.1720.10">
    <property type="entry name" value="Multidrug resistance protein D"/>
    <property type="match status" value="1"/>
</dbReference>
<feature type="transmembrane region" description="Helical" evidence="5">
    <location>
        <begin position="119"/>
        <end position="144"/>
    </location>
</feature>
<organism evidence="7 8">
    <name type="scientific">Microlunatus phosphovorus (strain ATCC 700054 / DSM 10555 / JCM 9379 / NBRC 101784 / NCIMB 13414 / VKM Ac-1990 / NM-1)</name>
    <dbReference type="NCBI Taxonomy" id="1032480"/>
    <lineage>
        <taxon>Bacteria</taxon>
        <taxon>Bacillati</taxon>
        <taxon>Actinomycetota</taxon>
        <taxon>Actinomycetes</taxon>
        <taxon>Propionibacteriales</taxon>
        <taxon>Propionibacteriaceae</taxon>
        <taxon>Microlunatus</taxon>
    </lineage>
</organism>
<feature type="transmembrane region" description="Helical" evidence="5">
    <location>
        <begin position="184"/>
        <end position="204"/>
    </location>
</feature>
<feature type="transmembrane region" description="Helical" evidence="5">
    <location>
        <begin position="93"/>
        <end position="113"/>
    </location>
</feature>
<dbReference type="PANTHER" id="PTHR42718">
    <property type="entry name" value="MAJOR FACILITATOR SUPERFAMILY MULTIDRUG TRANSPORTER MFSC"/>
    <property type="match status" value="1"/>
</dbReference>